<evidence type="ECO:0000256" key="4">
    <source>
        <dbReference type="ARBA" id="ARBA00022737"/>
    </source>
</evidence>
<dbReference type="Pfam" id="PF00612">
    <property type="entry name" value="IQ"/>
    <property type="match status" value="18"/>
</dbReference>
<evidence type="ECO:0000256" key="1">
    <source>
        <dbReference type="ARBA" id="ARBA00004186"/>
    </source>
</evidence>
<dbReference type="GO" id="GO:0000278">
    <property type="term" value="P:mitotic cell cycle"/>
    <property type="evidence" value="ECO:0007669"/>
    <property type="project" value="TreeGrafter"/>
</dbReference>
<dbReference type="PROSITE" id="PS50096">
    <property type="entry name" value="IQ"/>
    <property type="match status" value="16"/>
</dbReference>
<name>A0A8C3VKB6_9CETA</name>
<organism evidence="11 12">
    <name type="scientific">Catagonus wagneri</name>
    <name type="common">Chacoan peccary</name>
    <dbReference type="NCBI Taxonomy" id="51154"/>
    <lineage>
        <taxon>Eukaryota</taxon>
        <taxon>Metazoa</taxon>
        <taxon>Chordata</taxon>
        <taxon>Craniata</taxon>
        <taxon>Vertebrata</taxon>
        <taxon>Euteleostomi</taxon>
        <taxon>Mammalia</taxon>
        <taxon>Eutheria</taxon>
        <taxon>Laurasiatheria</taxon>
        <taxon>Artiodactyla</taxon>
        <taxon>Suina</taxon>
        <taxon>Tayassuidae</taxon>
        <taxon>Catagonus</taxon>
    </lineage>
</organism>
<keyword evidence="4" id="KW-0677">Repeat</keyword>
<dbReference type="GO" id="GO:0005516">
    <property type="term" value="F:calmodulin binding"/>
    <property type="evidence" value="ECO:0007669"/>
    <property type="project" value="UniProtKB-KW"/>
</dbReference>
<dbReference type="SMART" id="SM00015">
    <property type="entry name" value="IQ"/>
    <property type="match status" value="22"/>
</dbReference>
<feature type="region of interest" description="Disordered" evidence="9">
    <location>
        <begin position="1"/>
        <end position="34"/>
    </location>
</feature>
<dbReference type="GO" id="GO:0000922">
    <property type="term" value="C:spindle pole"/>
    <property type="evidence" value="ECO:0007669"/>
    <property type="project" value="TreeGrafter"/>
</dbReference>
<evidence type="ECO:0000256" key="8">
    <source>
        <dbReference type="ARBA" id="ARBA00023306"/>
    </source>
</evidence>
<keyword evidence="3" id="KW-0132">Cell division</keyword>
<dbReference type="Pfam" id="PF15780">
    <property type="entry name" value="ASH"/>
    <property type="match status" value="1"/>
</dbReference>
<dbReference type="Gene3D" id="1.20.5.190">
    <property type="match status" value="12"/>
</dbReference>
<evidence type="ECO:0000256" key="3">
    <source>
        <dbReference type="ARBA" id="ARBA00022618"/>
    </source>
</evidence>
<dbReference type="Ensembl" id="ENSCWAT00000000249.1">
    <property type="protein sequence ID" value="ENSCWAP00000000216.1"/>
    <property type="gene ID" value="ENSCWAG00000000126.1"/>
</dbReference>
<dbReference type="InterPro" id="IPR027417">
    <property type="entry name" value="P-loop_NTPase"/>
</dbReference>
<comment type="subcellular location">
    <subcellularLocation>
        <location evidence="1">Cytoplasm</location>
        <location evidence="1">Cytoskeleton</location>
        <location evidence="1">Spindle</location>
    </subcellularLocation>
</comment>
<evidence type="ECO:0000256" key="7">
    <source>
        <dbReference type="ARBA" id="ARBA00023054"/>
    </source>
</evidence>
<feature type="domain" description="Abnormal spindle-like microcephaly-associated protein ASH" evidence="10">
    <location>
        <begin position="37"/>
        <end position="134"/>
    </location>
</feature>
<dbReference type="InterPro" id="IPR051185">
    <property type="entry name" value="ASPM"/>
</dbReference>
<dbReference type="GO" id="GO:0051295">
    <property type="term" value="P:establishment of meiotic spindle localization"/>
    <property type="evidence" value="ECO:0007669"/>
    <property type="project" value="TreeGrafter"/>
</dbReference>
<evidence type="ECO:0000256" key="6">
    <source>
        <dbReference type="ARBA" id="ARBA00022860"/>
    </source>
</evidence>
<keyword evidence="2" id="KW-0963">Cytoplasm</keyword>
<dbReference type="InterPro" id="IPR031549">
    <property type="entry name" value="ASH"/>
</dbReference>
<keyword evidence="8" id="KW-0131">Cell cycle</keyword>
<reference evidence="11" key="1">
    <citation type="submission" date="2025-08" db="UniProtKB">
        <authorList>
            <consortium name="Ensembl"/>
        </authorList>
    </citation>
    <scope>IDENTIFICATION</scope>
</reference>
<keyword evidence="6" id="KW-0112">Calmodulin-binding</keyword>
<dbReference type="GO" id="GO:0051301">
    <property type="term" value="P:cell division"/>
    <property type="evidence" value="ECO:0007669"/>
    <property type="project" value="UniProtKB-KW"/>
</dbReference>
<dbReference type="SUPFAM" id="SSF52540">
    <property type="entry name" value="P-loop containing nucleoside triphosphate hydrolases"/>
    <property type="match status" value="6"/>
</dbReference>
<dbReference type="AlphaFoldDB" id="A0A8C3VKB6"/>
<keyword evidence="12" id="KW-1185">Reference proteome</keyword>
<evidence type="ECO:0000259" key="10">
    <source>
        <dbReference type="Pfam" id="PF15780"/>
    </source>
</evidence>
<dbReference type="PANTHER" id="PTHR22706">
    <property type="entry name" value="ASSEMBLY FACTOR FOR SPINDLE MICROTUBULES"/>
    <property type="match status" value="1"/>
</dbReference>
<keyword evidence="7" id="KW-0175">Coiled coil</keyword>
<accession>A0A8C3VKB6</accession>
<proteinExistence type="predicted"/>
<dbReference type="FunFam" id="1.20.5.190:FF:000059">
    <property type="entry name" value="Abnormal spindle-like microcephaly-associated protein homolog"/>
    <property type="match status" value="1"/>
</dbReference>
<dbReference type="Gene3D" id="2.60.40.10">
    <property type="entry name" value="Immunoglobulins"/>
    <property type="match status" value="1"/>
</dbReference>
<evidence type="ECO:0000256" key="2">
    <source>
        <dbReference type="ARBA" id="ARBA00022490"/>
    </source>
</evidence>
<dbReference type="GeneTree" id="ENSGT00560000077332"/>
<evidence type="ECO:0000313" key="11">
    <source>
        <dbReference type="Ensembl" id="ENSCWAP00000000216.1"/>
    </source>
</evidence>
<dbReference type="Proteomes" id="UP000694540">
    <property type="component" value="Unplaced"/>
</dbReference>
<dbReference type="FunFam" id="1.20.5.190:FF:000016">
    <property type="entry name" value="Abnormal spindle-like microcephaly-associated protein homolog"/>
    <property type="match status" value="1"/>
</dbReference>
<reference evidence="11" key="2">
    <citation type="submission" date="2025-09" db="UniProtKB">
        <authorList>
            <consortium name="Ensembl"/>
        </authorList>
    </citation>
    <scope>IDENTIFICATION</scope>
</reference>
<sequence length="1037" mass="120813">MATRLRGRGCWEWSPPERRPPAGPRGPGAEEGAASPPVLSLSHFCRSPFLCFGDVRLGTSRTLPLALDNPNEEVANVRLSRVPAAEQGFSVRPSAFVLQPKEKIVISVTWTPLKGGRVREMVTFLVNDILKHQAILLGNAEEQKKKKKYKKMKKATLIIQSHLRAYISAKKVLASYQETRSAVIFLQSAYRGMRARRTFLHILTSVIKIQAYYRAYVFRKKFLRLKHAAIKLQSFVRMSQTRRRYLHLKAAALQREERRRVSCITLQAFVRGYLVRKQMRLERRAAVSLQSYFRMRKVRLGYLQTYKAAVVVQNYYRAHRARVSQRKDFLQVKRAATCLQAACRGYKVRQLIKQQSAAALKIQAAFRGYSQRKKYRSVLRSTLKIQRWYRTHKAVSDTRAHFLKTRAAAISLQSAFRGWKVRKQVRREQQAAVKIQSAFRMAKAQKEFRLFKKAACTLQQHLRAWAAGRRQCAEYAARAACLIQMHYRAYSTARRQHRLYLQIRAAVVTLQSAYRGLRVRKALTELRKAATAIQSRYRAYQAQKQFAAYRAAAVLIQRWYRGTKTANCQRREYLTLKKAVVTVQAVYRGVRVRTRVQRMHTAATLIKATFRMQQARRRYQQMRTAAVVIQRRYRAHRQGEAQRARYLTTLKAVSILQASLRGARARQRLRELHTAATLIQAHYRRYRQQAYYTTLKKVTKMVQQKYRRWFRARLQQKRLLQKYHGVLNTPREAQEQISRQNRAASVIQRAVRRFLLRRKQEKFNDRIIKIQALWRGYSWRKRNDCAKMKAIRQRLHCINKELREENKLYQRAALAVHGLLTHKYLSAVLEALKHLEVVTRLSSLCCENMAQSGAIAKIFVLIRSCNRSVPCMEVIGYAVQVLLNVAKYEKTTSAVYDVENSVDTLLELLHTYQEKPGDKVADRTRSIFTKTCCLLAVLLKTTNRASDVRSRSKVVDRIYNLYKLAAHKHRVNTERILCKQRKNPSLSLACIPETPVRTRTVSRLKPDWVLRKDNVEESMNPLKALQMLMDTLGTPYR</sequence>
<protein>
    <submittedName>
        <fullName evidence="11">Assembly factor for spindle microtubules</fullName>
    </submittedName>
</protein>
<dbReference type="FunFam" id="2.60.40.10:FF:001429">
    <property type="entry name" value="Abnormal spindle-like microcephaly-associated protein homolog"/>
    <property type="match status" value="1"/>
</dbReference>
<dbReference type="GO" id="GO:0007051">
    <property type="term" value="P:spindle organization"/>
    <property type="evidence" value="ECO:0007669"/>
    <property type="project" value="TreeGrafter"/>
</dbReference>
<evidence type="ECO:0000256" key="5">
    <source>
        <dbReference type="ARBA" id="ARBA00022776"/>
    </source>
</evidence>
<dbReference type="InterPro" id="IPR013783">
    <property type="entry name" value="Ig-like_fold"/>
</dbReference>
<evidence type="ECO:0000256" key="9">
    <source>
        <dbReference type="SAM" id="MobiDB-lite"/>
    </source>
</evidence>
<dbReference type="InterPro" id="IPR016024">
    <property type="entry name" value="ARM-type_fold"/>
</dbReference>
<dbReference type="PANTHER" id="PTHR22706:SF1">
    <property type="entry name" value="ASSEMBLY FACTOR FOR SPINDLE MICROTUBULES"/>
    <property type="match status" value="1"/>
</dbReference>
<dbReference type="SUPFAM" id="SSF48371">
    <property type="entry name" value="ARM repeat"/>
    <property type="match status" value="1"/>
</dbReference>
<gene>
    <name evidence="11" type="primary">ASPM</name>
</gene>
<keyword evidence="5" id="KW-0498">Mitosis</keyword>
<evidence type="ECO:0000313" key="12">
    <source>
        <dbReference type="Proteomes" id="UP000694540"/>
    </source>
</evidence>
<dbReference type="InterPro" id="IPR000048">
    <property type="entry name" value="IQ_motif_EF-hand-BS"/>
</dbReference>
<dbReference type="FunFam" id="1.20.5.190:FF:000008">
    <property type="entry name" value="Abnormal spindle-like microcephaly-associated protein homolog"/>
    <property type="match status" value="4"/>
</dbReference>